<dbReference type="Gramene" id="TraesCS5B02G119000.1">
    <property type="protein sequence ID" value="TraesCS5B02G119000.1"/>
    <property type="gene ID" value="TraesCS5B02G119000"/>
</dbReference>
<protein>
    <recommendedName>
        <fullName evidence="2">XS domain-containing protein</fullName>
    </recommendedName>
</protein>
<dbReference type="Gramene" id="TraesROB_scaffold_002757_01G000200.1">
    <property type="protein sequence ID" value="TraesROB_scaffold_002757_01G000200.1"/>
    <property type="gene ID" value="TraesROB_scaffold_002757_01G000200"/>
</dbReference>
<dbReference type="SMR" id="A0A3B6LJ31"/>
<gene>
    <name evidence="3" type="primary">LOC123111052</name>
</gene>
<dbReference type="InterPro" id="IPR005380">
    <property type="entry name" value="XS_domain"/>
</dbReference>
<feature type="region of interest" description="Disordered" evidence="1">
    <location>
        <begin position="659"/>
        <end position="781"/>
    </location>
</feature>
<feature type="compositionally biased region" description="Basic and acidic residues" evidence="1">
    <location>
        <begin position="120"/>
        <end position="150"/>
    </location>
</feature>
<feature type="compositionally biased region" description="Basic and acidic residues" evidence="1">
    <location>
        <begin position="157"/>
        <end position="170"/>
    </location>
</feature>
<dbReference type="Gramene" id="TraesCS5B03G0325500.1">
    <property type="protein sequence ID" value="TraesCS5B03G0325500.1.CDS"/>
    <property type="gene ID" value="TraesCS5B03G0325500"/>
</dbReference>
<name>A0A3B6LJ31_WHEAT</name>
<feature type="compositionally biased region" description="Acidic residues" evidence="1">
    <location>
        <begin position="756"/>
        <end position="766"/>
    </location>
</feature>
<feature type="region of interest" description="Disordered" evidence="1">
    <location>
        <begin position="234"/>
        <end position="256"/>
    </location>
</feature>
<feature type="compositionally biased region" description="Basic and acidic residues" evidence="1">
    <location>
        <begin position="16"/>
        <end position="50"/>
    </location>
</feature>
<dbReference type="KEGG" id="taes:123111052"/>
<dbReference type="Gramene" id="TraesMAC5B03G02849510.1">
    <property type="protein sequence ID" value="TraesMAC5B03G02849510.1"/>
    <property type="gene ID" value="TraesMAC5B03G02849510"/>
</dbReference>
<feature type="region of interest" description="Disordered" evidence="1">
    <location>
        <begin position="1"/>
        <end position="218"/>
    </location>
</feature>
<proteinExistence type="predicted"/>
<dbReference type="OMA" id="AMRIHEH"/>
<dbReference type="RefSeq" id="XP_044387665.1">
    <property type="nucleotide sequence ID" value="XM_044531730.1"/>
</dbReference>
<accession>A0A3B6LJ31</accession>
<feature type="region of interest" description="Disordered" evidence="1">
    <location>
        <begin position="462"/>
        <end position="499"/>
    </location>
</feature>
<dbReference type="OrthoDB" id="777694at2759"/>
<dbReference type="PANTHER" id="PTHR46619">
    <property type="entry name" value="RNA RECOGNITION MOTIF XS DOMAIN PROTEIN-RELATED"/>
    <property type="match status" value="1"/>
</dbReference>
<sequence>MGRRGGRGGGGVGGRGRRDERPGGGRDVRGMRYRRPDDMGIRDRRPENRPHCSAGRSPSPGYRPRRSPRSRSPSPSPGYRPRHSPRGPSPHHRLRRSRSPDHRGRRWRDDDGELNLPRRGQGDYGREPFHQERDRCSPRASHDGRGDRGSRASYVGRSERGPNRNFDSRGDCVTSGRYDAPPDYMLPEHPYDQGRAAKNASDFFGGPGDRSINNEDGFYGDDAMKLRVSSTGLGRSSSMYLDSRSPPPPPPTISLAPRTVYPSAPLRETGFLTGSSMVKGGESLGAGSTRLPQDDTRFHYHDHLPGPYVGNREIERLGPSRDVLSDRDQELDRLYSSRGVYGSDITPSMQLKRYAGSSPSVLAKDSPYRVHGGGYEPSNGYTMDNISKPGSLGHGSGQVHRFSESSLEHLSGHDDKISLDITSQTHSKYPPTTASMEYDADGYGRRGPENDTYFAFENFRGNCSQDSRSSPRHTLVSSPLADRKDERSNAQVRLSRRMGEDAEYNTYHNYHRDTPTGYPKPTNAHVRYSHSPETYPLELARQPVRQREFASLENGCQSSHLEVSPVAYRRGSWGAAYSTRDMDMYQADGPLGQEYYNDEIGLEHYNDEIDPYDLSPEKLSRRSCDIIDDEDGYDARYDMSSSRNVFSRIALPDNMNDEWIDDEEGNHPHPNGLAHGRSKYKPMSQRLSRPIVQPQIGGSAMLGRGRGGGWTKSAKKRLRVGLPQFHGGYTSERNESVRPNKFTKLSEDNQKRTEPDYEDAPDEEDLSVQKDPPEGSEEFSKQVHQAFLKFSKILNESPTVQKRYREAPKGSLSCRVCGSVARKFPDIDALMSHAYDTHKAGLKTKHLGFHKALCVLMGWNWHVAPDTSKAYQSVPAEEVNAMKRDLMVWPPVVLIHNSSITNKAKVAEAKIVTIEEIEGVLADIGVACDKAKITQGRPANQSVFVVKFLPTISGFQEAMRIHDHFSSENHGKEELHQILCEKGKSSVPADKLEELLYAHIALAEDLGYLDDETKKRCVVRSKNDIEARADATLNLDS</sequence>
<dbReference type="GO" id="GO:0031047">
    <property type="term" value="P:regulatory ncRNA-mediated gene silencing"/>
    <property type="evidence" value="ECO:0007669"/>
    <property type="project" value="InterPro"/>
</dbReference>
<dbReference type="STRING" id="4565.A0A3B6LJ31"/>
<evidence type="ECO:0000259" key="2">
    <source>
        <dbReference type="Pfam" id="PF03468"/>
    </source>
</evidence>
<evidence type="ECO:0000313" key="3">
    <source>
        <dbReference type="EnsemblPlants" id="TraesCS5B02G119000.1"/>
    </source>
</evidence>
<reference evidence="3" key="2">
    <citation type="submission" date="2018-10" db="UniProtKB">
        <authorList>
            <consortium name="EnsemblPlants"/>
        </authorList>
    </citation>
    <scope>IDENTIFICATION</scope>
</reference>
<dbReference type="InterPro" id="IPR038588">
    <property type="entry name" value="XS_domain_sf"/>
</dbReference>
<feature type="domain" description="XS" evidence="2">
    <location>
        <begin position="885"/>
        <end position="1006"/>
    </location>
</feature>
<feature type="compositionally biased region" description="Low complexity" evidence="1">
    <location>
        <begin position="70"/>
        <end position="79"/>
    </location>
</feature>
<evidence type="ECO:0000313" key="4">
    <source>
        <dbReference type="Proteomes" id="UP000019116"/>
    </source>
</evidence>
<dbReference type="PANTHER" id="PTHR46619:SF2">
    <property type="entry name" value="XS DOMAIN PROTEIN"/>
    <property type="match status" value="1"/>
</dbReference>
<dbReference type="GeneID" id="123111052"/>
<feature type="compositionally biased region" description="Basic and acidic residues" evidence="1">
    <location>
        <begin position="732"/>
        <end position="755"/>
    </location>
</feature>
<feature type="compositionally biased region" description="Basic residues" evidence="1">
    <location>
        <begin position="80"/>
        <end position="97"/>
    </location>
</feature>
<dbReference type="EnsemblPlants" id="TraesCS5B02G119000.1">
    <property type="protein sequence ID" value="TraesCS5B02G119000.1"/>
    <property type="gene ID" value="TraesCS5B02G119000"/>
</dbReference>
<dbReference type="Gramene" id="TraesNOR5B03G02876760.1">
    <property type="protein sequence ID" value="TraesNOR5B03G02876760.1"/>
    <property type="gene ID" value="TraesNOR5B03G02876760"/>
</dbReference>
<dbReference type="Proteomes" id="UP000019116">
    <property type="component" value="Chromosome 5B"/>
</dbReference>
<feature type="compositionally biased region" description="Basic and acidic residues" evidence="1">
    <location>
        <begin position="767"/>
        <end position="781"/>
    </location>
</feature>
<reference evidence="3" key="1">
    <citation type="submission" date="2018-08" db="EMBL/GenBank/DDBJ databases">
        <authorList>
            <person name="Rossello M."/>
        </authorList>
    </citation>
    <scope>NUCLEOTIDE SEQUENCE [LARGE SCALE GENOMIC DNA]</scope>
    <source>
        <strain evidence="3">cv. Chinese Spring</strain>
    </source>
</reference>
<keyword evidence="4" id="KW-1185">Reference proteome</keyword>
<evidence type="ECO:0000256" key="1">
    <source>
        <dbReference type="SAM" id="MobiDB-lite"/>
    </source>
</evidence>
<dbReference type="Pfam" id="PF03468">
    <property type="entry name" value="XS"/>
    <property type="match status" value="1"/>
</dbReference>
<dbReference type="Gene3D" id="3.30.70.2890">
    <property type="entry name" value="XS domain"/>
    <property type="match status" value="1"/>
</dbReference>
<organism evidence="3">
    <name type="scientific">Triticum aestivum</name>
    <name type="common">Wheat</name>
    <dbReference type="NCBI Taxonomy" id="4565"/>
    <lineage>
        <taxon>Eukaryota</taxon>
        <taxon>Viridiplantae</taxon>
        <taxon>Streptophyta</taxon>
        <taxon>Embryophyta</taxon>
        <taxon>Tracheophyta</taxon>
        <taxon>Spermatophyta</taxon>
        <taxon>Magnoliopsida</taxon>
        <taxon>Liliopsida</taxon>
        <taxon>Poales</taxon>
        <taxon>Poaceae</taxon>
        <taxon>BOP clade</taxon>
        <taxon>Pooideae</taxon>
        <taxon>Triticodae</taxon>
        <taxon>Triticeae</taxon>
        <taxon>Triticinae</taxon>
        <taxon>Triticum</taxon>
    </lineage>
</organism>
<dbReference type="AlphaFoldDB" id="A0A3B6LJ31"/>